<dbReference type="GO" id="GO:0015740">
    <property type="term" value="P:C4-dicarboxylate transport"/>
    <property type="evidence" value="ECO:0007669"/>
    <property type="project" value="TreeGrafter"/>
</dbReference>
<name>A0A2A3JQM8_9RHOB</name>
<dbReference type="EMBL" id="NTHN01000386">
    <property type="protein sequence ID" value="PBD17438.1"/>
    <property type="molecule type" value="Genomic_DNA"/>
</dbReference>
<protein>
    <recommendedName>
        <fullName evidence="9">TRAP transporter small permease protein</fullName>
    </recommendedName>
</protein>
<evidence type="ECO:0000256" key="9">
    <source>
        <dbReference type="RuleBase" id="RU369079"/>
    </source>
</evidence>
<accession>A0A2A3JQM8</accession>
<sequence>MQTLHSLWQWLSRLPQHIAALLLGSMFAVFILQVVFRYFLGLPVGWTVEWVTIAWLWGILFSFAFVIRSGDMIRLDIVYSAVPRGVRRTFDVFAGLTCAAIFAYTLPAAWDYVQFMSIERTAYMRWPFDLVFGIYIPFHVAVIIRMLLLAWGGIAGNRTRDEVDLHPETHDYD</sequence>
<keyword evidence="4 9" id="KW-0997">Cell inner membrane</keyword>
<feature type="transmembrane region" description="Helical" evidence="9">
    <location>
        <begin position="46"/>
        <end position="67"/>
    </location>
</feature>
<evidence type="ECO:0000256" key="4">
    <source>
        <dbReference type="ARBA" id="ARBA00022519"/>
    </source>
</evidence>
<reference evidence="12" key="1">
    <citation type="submission" date="2017-09" db="EMBL/GenBank/DDBJ databases">
        <title>Yangia sp. SAOS 153D whole genome sequencing.</title>
        <authorList>
            <person name="Verma A."/>
            <person name="Krishnamurthi S."/>
        </authorList>
    </citation>
    <scope>NUCLEOTIDE SEQUENCE [LARGE SCALE GENOMIC DNA]</scope>
    <source>
        <strain evidence="12">SAOS 153D</strain>
    </source>
</reference>
<dbReference type="AlphaFoldDB" id="A0A2A3JQM8"/>
<evidence type="ECO:0000256" key="8">
    <source>
        <dbReference type="ARBA" id="ARBA00038436"/>
    </source>
</evidence>
<comment type="caution">
    <text evidence="12">The sequence shown here is derived from an EMBL/GenBank/DDBJ whole genome shotgun (WGS) entry which is preliminary data.</text>
</comment>
<reference evidence="13" key="2">
    <citation type="submission" date="2023-07" db="EMBL/GenBank/DDBJ databases">
        <title>Yangia mangrovi SAOS 153D genome.</title>
        <authorList>
            <person name="Verma A."/>
            <person name="Pal Y."/>
            <person name="Sundharam S."/>
            <person name="Bisht B."/>
            <person name="Srinivasan K."/>
        </authorList>
    </citation>
    <scope>NUCLEOTIDE SEQUENCE [LARGE SCALE GENOMIC DNA]</scope>
    <source>
        <strain evidence="13">SAOS 153D</strain>
    </source>
</reference>
<dbReference type="Pfam" id="PF04290">
    <property type="entry name" value="DctQ"/>
    <property type="match status" value="1"/>
</dbReference>
<dbReference type="OrthoDB" id="4250245at2"/>
<keyword evidence="13" id="KW-1185">Reference proteome</keyword>
<dbReference type="InterPro" id="IPR055348">
    <property type="entry name" value="DctQ"/>
</dbReference>
<dbReference type="GO" id="GO:0005886">
    <property type="term" value="C:plasma membrane"/>
    <property type="evidence" value="ECO:0007669"/>
    <property type="project" value="UniProtKB-SubCell"/>
</dbReference>
<feature type="transmembrane region" description="Helical" evidence="9">
    <location>
        <begin position="130"/>
        <end position="151"/>
    </location>
</feature>
<dbReference type="RefSeq" id="WP_095883832.1">
    <property type="nucleotide sequence ID" value="NZ_NTHN02000001.1"/>
</dbReference>
<keyword evidence="6 9" id="KW-1133">Transmembrane helix</keyword>
<dbReference type="PANTHER" id="PTHR35011">
    <property type="entry name" value="2,3-DIKETO-L-GULONATE TRAP TRANSPORTER SMALL PERMEASE PROTEIN YIAM"/>
    <property type="match status" value="1"/>
</dbReference>
<evidence type="ECO:0000256" key="2">
    <source>
        <dbReference type="ARBA" id="ARBA00022448"/>
    </source>
</evidence>
<feature type="transmembrane region" description="Helical" evidence="9">
    <location>
        <begin position="20"/>
        <end position="40"/>
    </location>
</feature>
<comment type="similarity">
    <text evidence="8 9">Belongs to the TRAP transporter small permease family.</text>
</comment>
<keyword evidence="5 9" id="KW-0812">Transmembrane</keyword>
<keyword evidence="7 9" id="KW-0472">Membrane</keyword>
<comment type="function">
    <text evidence="9">Part of the tripartite ATP-independent periplasmic (TRAP) transport system.</text>
</comment>
<dbReference type="PANTHER" id="PTHR35011:SF2">
    <property type="entry name" value="2,3-DIKETO-L-GULONATE TRAP TRANSPORTER SMALL PERMEASE PROTEIN YIAM"/>
    <property type="match status" value="1"/>
</dbReference>
<evidence type="ECO:0000256" key="5">
    <source>
        <dbReference type="ARBA" id="ARBA00022692"/>
    </source>
</evidence>
<organism evidence="12">
    <name type="scientific">Alloyangia mangrovi</name>
    <dbReference type="NCBI Taxonomy" id="1779329"/>
    <lineage>
        <taxon>Bacteria</taxon>
        <taxon>Pseudomonadati</taxon>
        <taxon>Pseudomonadota</taxon>
        <taxon>Alphaproteobacteria</taxon>
        <taxon>Rhodobacterales</taxon>
        <taxon>Roseobacteraceae</taxon>
        <taxon>Alloyangia</taxon>
    </lineage>
</organism>
<gene>
    <name evidence="11" type="ORF">CLG85_000260</name>
    <name evidence="12" type="ORF">CLG85_20115</name>
</gene>
<evidence type="ECO:0000313" key="13">
    <source>
        <dbReference type="Proteomes" id="UP000217448"/>
    </source>
</evidence>
<feature type="transmembrane region" description="Helical" evidence="9">
    <location>
        <begin position="88"/>
        <end position="110"/>
    </location>
</feature>
<reference evidence="11" key="3">
    <citation type="submission" date="2024-05" db="EMBL/GenBank/DDBJ databases">
        <title>Yangia mangrovi SAOS 153D genome.</title>
        <authorList>
            <person name="Verma A."/>
            <person name="Pal Y."/>
            <person name="Sundharam S."/>
            <person name="Bisht B."/>
            <person name="Srinivasan K."/>
        </authorList>
    </citation>
    <scope>NUCLEOTIDE SEQUENCE</scope>
    <source>
        <strain evidence="11">SAOS 153D</strain>
    </source>
</reference>
<keyword evidence="2 9" id="KW-0813">Transport</keyword>
<evidence type="ECO:0000259" key="10">
    <source>
        <dbReference type="Pfam" id="PF04290"/>
    </source>
</evidence>
<evidence type="ECO:0000256" key="6">
    <source>
        <dbReference type="ARBA" id="ARBA00022989"/>
    </source>
</evidence>
<dbReference type="InterPro" id="IPR007387">
    <property type="entry name" value="TRAP_DctQ"/>
</dbReference>
<evidence type="ECO:0000256" key="1">
    <source>
        <dbReference type="ARBA" id="ARBA00004429"/>
    </source>
</evidence>
<dbReference type="Proteomes" id="UP000217448">
    <property type="component" value="Unassembled WGS sequence"/>
</dbReference>
<evidence type="ECO:0000313" key="11">
    <source>
        <dbReference type="EMBL" id="MCT4368860.1"/>
    </source>
</evidence>
<dbReference type="EMBL" id="NTHN02000001">
    <property type="protein sequence ID" value="MCT4368860.1"/>
    <property type="molecule type" value="Genomic_DNA"/>
</dbReference>
<feature type="domain" description="Tripartite ATP-independent periplasmic transporters DctQ component" evidence="10">
    <location>
        <begin position="26"/>
        <end position="147"/>
    </location>
</feature>
<proteinExistence type="inferred from homology"/>
<comment type="subcellular location">
    <subcellularLocation>
        <location evidence="1 9">Cell inner membrane</location>
        <topology evidence="1 9">Multi-pass membrane protein</topology>
    </subcellularLocation>
</comment>
<evidence type="ECO:0000256" key="7">
    <source>
        <dbReference type="ARBA" id="ARBA00023136"/>
    </source>
</evidence>
<keyword evidence="3" id="KW-1003">Cell membrane</keyword>
<dbReference type="GO" id="GO:0022857">
    <property type="term" value="F:transmembrane transporter activity"/>
    <property type="evidence" value="ECO:0007669"/>
    <property type="project" value="UniProtKB-UniRule"/>
</dbReference>
<evidence type="ECO:0000256" key="3">
    <source>
        <dbReference type="ARBA" id="ARBA00022475"/>
    </source>
</evidence>
<evidence type="ECO:0000313" key="12">
    <source>
        <dbReference type="EMBL" id="PBD17438.1"/>
    </source>
</evidence>
<comment type="subunit">
    <text evidence="9">The complex comprises the extracytoplasmic solute receptor protein and the two transmembrane proteins.</text>
</comment>